<evidence type="ECO:0000313" key="2">
    <source>
        <dbReference type="Proteomes" id="UP000576082"/>
    </source>
</evidence>
<protein>
    <submittedName>
        <fullName evidence="1">Transposase</fullName>
    </submittedName>
</protein>
<sequence length="243" mass="27714">APGGKHWVTSALSSTYKLWLGGHVSTSRNASLIDNLCSLVSKCCDHKKLLLIATDGLSSYKTGIRKHFHKKIPRNGKTGRSSYCFPINIVLVQCIKNYVRKGKRYLCYGVNHCNIALGTPKAIPFLMKKLNNKGVIHTAFIERFNATMRSSIHTFTRRSRSVVKNTSLSEKWLYLFGGFYNFCRVHQSLKKTPAQASGIVNQKLTFEELTLIHRSIKKWTPPKKKGRPSKKEQILIDRWYNNT</sequence>
<keyword evidence="2" id="KW-1185">Reference proteome</keyword>
<comment type="caution">
    <text evidence="1">The sequence shown here is derived from an EMBL/GenBank/DDBJ whole genome shotgun (WGS) entry which is preliminary data.</text>
</comment>
<dbReference type="Proteomes" id="UP000576082">
    <property type="component" value="Unassembled WGS sequence"/>
</dbReference>
<feature type="non-terminal residue" evidence="1">
    <location>
        <position position="1"/>
    </location>
</feature>
<name>A0A7X9XB74_9BACT</name>
<proteinExistence type="predicted"/>
<evidence type="ECO:0000313" key="1">
    <source>
        <dbReference type="EMBL" id="NME70349.1"/>
    </source>
</evidence>
<gene>
    <name evidence="1" type="ORF">HHU12_20400</name>
</gene>
<accession>A0A7X9XB74</accession>
<organism evidence="1 2">
    <name type="scientific">Flammeovirga aprica JL-4</name>
    <dbReference type="NCBI Taxonomy" id="694437"/>
    <lineage>
        <taxon>Bacteria</taxon>
        <taxon>Pseudomonadati</taxon>
        <taxon>Bacteroidota</taxon>
        <taxon>Cytophagia</taxon>
        <taxon>Cytophagales</taxon>
        <taxon>Flammeovirgaceae</taxon>
        <taxon>Flammeovirga</taxon>
    </lineage>
</organism>
<dbReference type="AlphaFoldDB" id="A0A7X9XB74"/>
<dbReference type="EMBL" id="JABANE010000061">
    <property type="protein sequence ID" value="NME70349.1"/>
    <property type="molecule type" value="Genomic_DNA"/>
</dbReference>
<reference evidence="1 2" key="1">
    <citation type="submission" date="2020-04" db="EMBL/GenBank/DDBJ databases">
        <title>Flammeovirga sp. SR4, a novel species isolated from seawater.</title>
        <authorList>
            <person name="Wang X."/>
        </authorList>
    </citation>
    <scope>NUCLEOTIDE SEQUENCE [LARGE SCALE GENOMIC DNA]</scope>
    <source>
        <strain evidence="1 2">ATCC 23126</strain>
    </source>
</reference>